<feature type="domain" description="FAS1" evidence="2">
    <location>
        <begin position="17"/>
        <end position="165"/>
    </location>
</feature>
<dbReference type="EMBL" id="MU007041">
    <property type="protein sequence ID" value="KAF2430128.1"/>
    <property type="molecule type" value="Genomic_DNA"/>
</dbReference>
<proteinExistence type="predicted"/>
<dbReference type="SUPFAM" id="SSF82153">
    <property type="entry name" value="FAS1 domain"/>
    <property type="match status" value="2"/>
</dbReference>
<dbReference type="Pfam" id="PF02469">
    <property type="entry name" value="Fasciclin"/>
    <property type="match status" value="2"/>
</dbReference>
<keyword evidence="1" id="KW-0732">Signal</keyword>
<dbReference type="PANTHER" id="PTHR10900">
    <property type="entry name" value="PERIOSTIN-RELATED"/>
    <property type="match status" value="1"/>
</dbReference>
<dbReference type="InterPro" id="IPR000782">
    <property type="entry name" value="FAS1_domain"/>
</dbReference>
<dbReference type="AlphaFoldDB" id="A0A9P4NRK5"/>
<sequence length="376" mass="37105">MLFQYLSSAVLLSVASAQSLTQVLSGNNQTSQLAGLVGGFPNLVTQLGSARNITLLAPSNNALGTLLNSTAGKALAANSGAVQALLQYHVLNGTYRADAVTNTSAFIPTALTNTTYANVTGGQRIEALRAGTNVTFFSGLLANTSVVQADVPFDGGVIHVIDKVLTLPASINDTLIAARLSSLAGALNATNLLGTVSGLQDVTIFAPNNAAFRAIGSALANASVETLTSILTYHVIDGTTPLYSSSLTNGTSVATVNGASLTVTFGANNTVFVNGAKVVTPNVLVAGGVVHVIDAVLNPSATAGPTPSATAGTGAFSGASSATNEPFTSGVAVPTTTVGGGAGAASSTSSRANAPMMTGAVGAAALFGAAAFAANM</sequence>
<dbReference type="FunFam" id="2.30.180.10:FF:000032">
    <property type="entry name" value="Fasciclin domain-containing protein, putative"/>
    <property type="match status" value="1"/>
</dbReference>
<keyword evidence="4" id="KW-1185">Reference proteome</keyword>
<dbReference type="PROSITE" id="PS50213">
    <property type="entry name" value="FAS1"/>
    <property type="match status" value="2"/>
</dbReference>
<evidence type="ECO:0000256" key="1">
    <source>
        <dbReference type="SAM" id="SignalP"/>
    </source>
</evidence>
<dbReference type="Proteomes" id="UP000800235">
    <property type="component" value="Unassembled WGS sequence"/>
</dbReference>
<dbReference type="PANTHER" id="PTHR10900:SF77">
    <property type="entry name" value="FI19380P1"/>
    <property type="match status" value="1"/>
</dbReference>
<evidence type="ECO:0000313" key="4">
    <source>
        <dbReference type="Proteomes" id="UP000800235"/>
    </source>
</evidence>
<dbReference type="GO" id="GO:0000329">
    <property type="term" value="C:fungal-type vacuole membrane"/>
    <property type="evidence" value="ECO:0007669"/>
    <property type="project" value="TreeGrafter"/>
</dbReference>
<dbReference type="InterPro" id="IPR036378">
    <property type="entry name" value="FAS1_dom_sf"/>
</dbReference>
<dbReference type="SMART" id="SM00554">
    <property type="entry name" value="FAS1"/>
    <property type="match status" value="2"/>
</dbReference>
<gene>
    <name evidence="3" type="ORF">EJ08DRAFT_634293</name>
</gene>
<comment type="caution">
    <text evidence="3">The sequence shown here is derived from an EMBL/GenBank/DDBJ whole genome shotgun (WGS) entry which is preliminary data.</text>
</comment>
<feature type="chain" id="PRO_5040324964" evidence="1">
    <location>
        <begin position="18"/>
        <end position="376"/>
    </location>
</feature>
<dbReference type="Gene3D" id="2.30.180.10">
    <property type="entry name" value="FAS1 domain"/>
    <property type="match status" value="2"/>
</dbReference>
<dbReference type="GO" id="GO:0016236">
    <property type="term" value="P:macroautophagy"/>
    <property type="evidence" value="ECO:0007669"/>
    <property type="project" value="TreeGrafter"/>
</dbReference>
<organism evidence="3 4">
    <name type="scientific">Tothia fuscella</name>
    <dbReference type="NCBI Taxonomy" id="1048955"/>
    <lineage>
        <taxon>Eukaryota</taxon>
        <taxon>Fungi</taxon>
        <taxon>Dikarya</taxon>
        <taxon>Ascomycota</taxon>
        <taxon>Pezizomycotina</taxon>
        <taxon>Dothideomycetes</taxon>
        <taxon>Pleosporomycetidae</taxon>
        <taxon>Venturiales</taxon>
        <taxon>Cylindrosympodiaceae</taxon>
        <taxon>Tothia</taxon>
    </lineage>
</organism>
<feature type="domain" description="FAS1" evidence="2">
    <location>
        <begin position="167"/>
        <end position="297"/>
    </location>
</feature>
<protein>
    <submittedName>
        <fullName evidence="3">Fasciclin-domain-containing protein</fullName>
    </submittedName>
</protein>
<dbReference type="InterPro" id="IPR050904">
    <property type="entry name" value="Adhesion/Biosynth-related"/>
</dbReference>
<evidence type="ECO:0000313" key="3">
    <source>
        <dbReference type="EMBL" id="KAF2430128.1"/>
    </source>
</evidence>
<name>A0A9P4NRK5_9PEZI</name>
<reference evidence="3" key="1">
    <citation type="journal article" date="2020" name="Stud. Mycol.">
        <title>101 Dothideomycetes genomes: a test case for predicting lifestyles and emergence of pathogens.</title>
        <authorList>
            <person name="Haridas S."/>
            <person name="Albert R."/>
            <person name="Binder M."/>
            <person name="Bloem J."/>
            <person name="Labutti K."/>
            <person name="Salamov A."/>
            <person name="Andreopoulos B."/>
            <person name="Baker S."/>
            <person name="Barry K."/>
            <person name="Bills G."/>
            <person name="Bluhm B."/>
            <person name="Cannon C."/>
            <person name="Castanera R."/>
            <person name="Culley D."/>
            <person name="Daum C."/>
            <person name="Ezra D."/>
            <person name="Gonzalez J."/>
            <person name="Henrissat B."/>
            <person name="Kuo A."/>
            <person name="Liang C."/>
            <person name="Lipzen A."/>
            <person name="Lutzoni F."/>
            <person name="Magnuson J."/>
            <person name="Mondo S."/>
            <person name="Nolan M."/>
            <person name="Ohm R."/>
            <person name="Pangilinan J."/>
            <person name="Park H.-J."/>
            <person name="Ramirez L."/>
            <person name="Alfaro M."/>
            <person name="Sun H."/>
            <person name="Tritt A."/>
            <person name="Yoshinaga Y."/>
            <person name="Zwiers L.-H."/>
            <person name="Turgeon B."/>
            <person name="Goodwin S."/>
            <person name="Spatafora J."/>
            <person name="Crous P."/>
            <person name="Grigoriev I."/>
        </authorList>
    </citation>
    <scope>NUCLEOTIDE SEQUENCE</scope>
    <source>
        <strain evidence="3">CBS 130266</strain>
    </source>
</reference>
<accession>A0A9P4NRK5</accession>
<feature type="signal peptide" evidence="1">
    <location>
        <begin position="1"/>
        <end position="17"/>
    </location>
</feature>
<dbReference type="OrthoDB" id="286301at2759"/>
<evidence type="ECO:0000259" key="2">
    <source>
        <dbReference type="PROSITE" id="PS50213"/>
    </source>
</evidence>